<organism evidence="5">
    <name type="scientific">Octopus bimaculoides</name>
    <name type="common">California two-spotted octopus</name>
    <dbReference type="NCBI Taxonomy" id="37653"/>
    <lineage>
        <taxon>Eukaryota</taxon>
        <taxon>Metazoa</taxon>
        <taxon>Spiralia</taxon>
        <taxon>Lophotrochozoa</taxon>
        <taxon>Mollusca</taxon>
        <taxon>Cephalopoda</taxon>
        <taxon>Coleoidea</taxon>
        <taxon>Octopodiformes</taxon>
        <taxon>Octopoda</taxon>
        <taxon>Incirrata</taxon>
        <taxon>Octopodidae</taxon>
        <taxon>Octopus</taxon>
    </lineage>
</organism>
<accession>A0A0L8FQS5</accession>
<feature type="coiled-coil region" evidence="2">
    <location>
        <begin position="186"/>
        <end position="349"/>
    </location>
</feature>
<evidence type="ECO:0000256" key="1">
    <source>
        <dbReference type="ARBA" id="ARBA00022737"/>
    </source>
</evidence>
<dbReference type="Pfam" id="PF25526">
    <property type="entry name" value="LIP-1"/>
    <property type="match status" value="1"/>
</dbReference>
<feature type="domain" description="Liprin-alpha CC2" evidence="4">
    <location>
        <begin position="176"/>
        <end position="360"/>
    </location>
</feature>
<gene>
    <name evidence="5" type="ORF">OCBIM_22010548mg</name>
</gene>
<keyword evidence="2" id="KW-0175">Coiled coil</keyword>
<evidence type="ECO:0000259" key="4">
    <source>
        <dbReference type="Pfam" id="PF25526"/>
    </source>
</evidence>
<reference evidence="5" key="1">
    <citation type="submission" date="2015-07" db="EMBL/GenBank/DDBJ databases">
        <title>MeaNS - Measles Nucleotide Surveillance Program.</title>
        <authorList>
            <person name="Tran T."/>
            <person name="Druce J."/>
        </authorList>
    </citation>
    <scope>NUCLEOTIDE SEQUENCE</scope>
    <source>
        <strain evidence="5">UCB-OBI-ISO-001</strain>
        <tissue evidence="5">Gonad</tissue>
    </source>
</reference>
<proteinExistence type="predicted"/>
<evidence type="ECO:0000256" key="2">
    <source>
        <dbReference type="SAM" id="Coils"/>
    </source>
</evidence>
<dbReference type="SUPFAM" id="SSF57997">
    <property type="entry name" value="Tropomyosin"/>
    <property type="match status" value="1"/>
</dbReference>
<dbReference type="OrthoDB" id="2132119at2759"/>
<sequence>MRERECEFATITKELSAAREQLLEREEEISELKAERNNTRLLLEHLECLVARHERSLRMTVVKRQASSPGGVSSEVEVLKALKSLFEHHKALDEKVRERLRVSLERVAVLEEELSNANQELFTLREQQAKSRHSSGSTEDGKLLKGTSSEGTQDGDNKDLHPKRLSNGSIDPDSDVNRVIELQETVEKQNSELTSTRTNILELTNKCTELEESLTSTQKDLIKSQEQLVKLQRDLRESVAQKEDQEERIATLEKRYINAQRESTSLHDLNDKLENELASKESQLKASEEKIRVIQEKLELSEQKLQQSLRKAEALPTVEAELAQRMEALNQAEQQHGNAQEKLLSLEQSLTDQTNELQRVFVCCSSSSSSSSSFNVRFSMLAWVGRFDGGLVQPDGYTRLQSNLAEFLQLDALPNANHSFGHADCVPIFVLQMFVFSI</sequence>
<dbReference type="EMBL" id="KQ427434">
    <property type="protein sequence ID" value="KOF67071.1"/>
    <property type="molecule type" value="Genomic_DNA"/>
</dbReference>
<dbReference type="GO" id="GO:0048786">
    <property type="term" value="C:presynaptic active zone"/>
    <property type="evidence" value="ECO:0007669"/>
    <property type="project" value="TreeGrafter"/>
</dbReference>
<evidence type="ECO:0000256" key="3">
    <source>
        <dbReference type="SAM" id="MobiDB-lite"/>
    </source>
</evidence>
<dbReference type="InterPro" id="IPR057892">
    <property type="entry name" value="LIP-1_CC2"/>
</dbReference>
<feature type="coiled-coil region" evidence="2">
    <location>
        <begin position="15"/>
        <end position="49"/>
    </location>
</feature>
<protein>
    <recommendedName>
        <fullName evidence="4">Liprin-alpha CC2 domain-containing protein</fullName>
    </recommendedName>
</protein>
<dbReference type="PANTHER" id="PTHR12587">
    <property type="entry name" value="LAR INTERACTING PROTEIN LIP -RELATED PROTEIN"/>
    <property type="match status" value="1"/>
</dbReference>
<dbReference type="PANTHER" id="PTHR12587:SF20">
    <property type="entry name" value="LIPRIN-ALPHA, ISOFORM E"/>
    <property type="match status" value="1"/>
</dbReference>
<feature type="region of interest" description="Disordered" evidence="3">
    <location>
        <begin position="126"/>
        <end position="176"/>
    </location>
</feature>
<dbReference type="InterPro" id="IPR029515">
    <property type="entry name" value="Liprin"/>
</dbReference>
<name>A0A0L8FQS5_OCTBM</name>
<dbReference type="AlphaFoldDB" id="A0A0L8FQS5"/>
<keyword evidence="1" id="KW-0677">Repeat</keyword>
<dbReference type="GO" id="GO:0050808">
    <property type="term" value="P:synapse organization"/>
    <property type="evidence" value="ECO:0007669"/>
    <property type="project" value="TreeGrafter"/>
</dbReference>
<evidence type="ECO:0000313" key="5">
    <source>
        <dbReference type="EMBL" id="KOF67071.1"/>
    </source>
</evidence>